<dbReference type="InterPro" id="IPR021627">
    <property type="entry name" value="Mediator_Med27"/>
</dbReference>
<dbReference type="AlphaFoldDB" id="E3RYH0"/>
<evidence type="ECO:0000256" key="4">
    <source>
        <dbReference type="ARBA" id="ARBA00023163"/>
    </source>
</evidence>
<accession>E3RYH0</accession>
<evidence type="ECO:0008006" key="9">
    <source>
        <dbReference type="Google" id="ProtNLM"/>
    </source>
</evidence>
<keyword evidence="8" id="KW-1185">Reference proteome</keyword>
<name>E3RYH0_PYRTT</name>
<dbReference type="STRING" id="861557.E3RYH0"/>
<dbReference type="Proteomes" id="UP000001067">
    <property type="component" value="Unassembled WGS sequence"/>
</dbReference>
<evidence type="ECO:0000313" key="8">
    <source>
        <dbReference type="Proteomes" id="UP000001067"/>
    </source>
</evidence>
<keyword evidence="5" id="KW-0539">Nucleus</keyword>
<feature type="region of interest" description="Disordered" evidence="6">
    <location>
        <begin position="97"/>
        <end position="129"/>
    </location>
</feature>
<protein>
    <recommendedName>
        <fullName evidence="9">Med27 domain containing protein</fullName>
    </recommendedName>
</protein>
<comment type="subcellular location">
    <subcellularLocation>
        <location evidence="1">Nucleus</location>
    </subcellularLocation>
</comment>
<dbReference type="OrthoDB" id="5326237at2759"/>
<evidence type="ECO:0000256" key="3">
    <source>
        <dbReference type="ARBA" id="ARBA00023015"/>
    </source>
</evidence>
<dbReference type="eggNOG" id="ENOG502SEH4">
    <property type="taxonomic scope" value="Eukaryota"/>
</dbReference>
<proteinExistence type="inferred from homology"/>
<keyword evidence="3" id="KW-0805">Transcription regulation</keyword>
<evidence type="ECO:0000256" key="5">
    <source>
        <dbReference type="ARBA" id="ARBA00023242"/>
    </source>
</evidence>
<keyword evidence="4" id="KW-0804">Transcription</keyword>
<dbReference type="HOGENOM" id="CLU_093925_0_0_1"/>
<evidence type="ECO:0000256" key="2">
    <source>
        <dbReference type="ARBA" id="ARBA00008048"/>
    </source>
</evidence>
<evidence type="ECO:0000313" key="7">
    <source>
        <dbReference type="EMBL" id="EFQ89231.1"/>
    </source>
</evidence>
<dbReference type="GO" id="GO:0016592">
    <property type="term" value="C:mediator complex"/>
    <property type="evidence" value="ECO:0007669"/>
    <property type="project" value="InterPro"/>
</dbReference>
<organism evidence="8">
    <name type="scientific">Pyrenophora teres f. teres (strain 0-1)</name>
    <name type="common">Barley net blotch fungus</name>
    <name type="synonym">Drechslera teres f. teres</name>
    <dbReference type="NCBI Taxonomy" id="861557"/>
    <lineage>
        <taxon>Eukaryota</taxon>
        <taxon>Fungi</taxon>
        <taxon>Dikarya</taxon>
        <taxon>Ascomycota</taxon>
        <taxon>Pezizomycotina</taxon>
        <taxon>Dothideomycetes</taxon>
        <taxon>Pleosporomycetidae</taxon>
        <taxon>Pleosporales</taxon>
        <taxon>Pleosporineae</taxon>
        <taxon>Pleosporaceae</taxon>
        <taxon>Pyrenophora</taxon>
    </lineage>
</organism>
<evidence type="ECO:0000256" key="6">
    <source>
        <dbReference type="SAM" id="MobiDB-lite"/>
    </source>
</evidence>
<gene>
    <name evidence="7" type="ORF">PTT_14584</name>
</gene>
<sequence length="280" mass="31006">MTVAKEAAQPGAGWDEAQCTAALALLEQRQAQINDLRLAIPRIIEPLHRRPNPTTWKLYSQGLETSSKGLAAFKEQWSETEMQDILKHVQESFKENPNLSESVSVPSHGWVERERKAKESTKSKGSENVEDAGAILTDEEISRIVIEFRKSHPNLKLETKDGNSSISTRFVSGSVTLRFHIGIEREANGRHKLNAECLGTTEPFLAITRCLGSRPQANDLKHILDMIAAYKTVKGTSCAKCGKLLDHAALVPTARRSKQVAAANETQETVWEALHESCLT</sequence>
<dbReference type="EMBL" id="GL535879">
    <property type="protein sequence ID" value="EFQ89231.1"/>
    <property type="molecule type" value="Genomic_DNA"/>
</dbReference>
<evidence type="ECO:0000256" key="1">
    <source>
        <dbReference type="ARBA" id="ARBA00004123"/>
    </source>
</evidence>
<feature type="compositionally biased region" description="Basic and acidic residues" evidence="6">
    <location>
        <begin position="110"/>
        <end position="127"/>
    </location>
</feature>
<reference evidence="7 8" key="1">
    <citation type="journal article" date="2010" name="Genome Biol.">
        <title>A first genome assembly of the barley fungal pathogen Pyrenophora teres f. teres.</title>
        <authorList>
            <person name="Ellwood S.R."/>
            <person name="Liu Z."/>
            <person name="Syme R.A."/>
            <person name="Lai Z."/>
            <person name="Hane J.K."/>
            <person name="Keiper F."/>
            <person name="Moffat C.S."/>
            <person name="Oliver R.P."/>
            <person name="Friesen T.L."/>
        </authorList>
    </citation>
    <scope>NUCLEOTIDE SEQUENCE [LARGE SCALE GENOMIC DNA]</scope>
    <source>
        <strain evidence="7 8">0-1</strain>
    </source>
</reference>
<dbReference type="Pfam" id="PF11571">
    <property type="entry name" value="Med27"/>
    <property type="match status" value="1"/>
</dbReference>
<dbReference type="KEGG" id="pte:PTT_14584"/>
<comment type="similarity">
    <text evidence="2">Belongs to the Mediator complex subunit 27 family.</text>
</comment>